<name>A0A833Y8T7_9CHIR</name>
<feature type="region of interest" description="Disordered" evidence="1">
    <location>
        <begin position="1"/>
        <end position="23"/>
    </location>
</feature>
<gene>
    <name evidence="2" type="ORF">HJG60_009338</name>
</gene>
<dbReference type="Proteomes" id="UP000664940">
    <property type="component" value="Unassembled WGS sequence"/>
</dbReference>
<proteinExistence type="predicted"/>
<evidence type="ECO:0000313" key="2">
    <source>
        <dbReference type="EMBL" id="KAF6074928.1"/>
    </source>
</evidence>
<dbReference type="EMBL" id="JABVXQ010000015">
    <property type="protein sequence ID" value="KAF6074928.1"/>
    <property type="molecule type" value="Genomic_DNA"/>
</dbReference>
<comment type="caution">
    <text evidence="2">The sequence shown here is derived from an EMBL/GenBank/DDBJ whole genome shotgun (WGS) entry which is preliminary data.</text>
</comment>
<protein>
    <submittedName>
        <fullName evidence="2">Uncharacterized protein</fullName>
    </submittedName>
</protein>
<evidence type="ECO:0000313" key="3">
    <source>
        <dbReference type="Proteomes" id="UP000664940"/>
    </source>
</evidence>
<evidence type="ECO:0000256" key="1">
    <source>
        <dbReference type="SAM" id="MobiDB-lite"/>
    </source>
</evidence>
<sequence length="195" mass="20911">MSRSVFGVPPSPDPAVPPGGGSGPVDAVGEHSFAFCTKHKSGQPTLWPAPFLRALNQRTYPGPIFLSFSPPGKNKSTMQFVCTPGYIHGRGVSVLKCPGVNWGYFSALGGMYLQPSPWNVTPTCDLRQTRAVGVCWGDSCSSYVVSAQSGELLPCSPVGNKATKTPFHWNCSHFRKVPSSSTNLEVTYFPNLVVC</sequence>
<reference evidence="2 3" key="1">
    <citation type="journal article" date="2020" name="Nature">
        <title>Six reference-quality genomes reveal evolution of bat adaptations.</title>
        <authorList>
            <person name="Jebb D."/>
            <person name="Huang Z."/>
            <person name="Pippel M."/>
            <person name="Hughes G.M."/>
            <person name="Lavrichenko K."/>
            <person name="Devanna P."/>
            <person name="Winkler S."/>
            <person name="Jermiin L.S."/>
            <person name="Skirmuntt E.C."/>
            <person name="Katzourakis A."/>
            <person name="Burkitt-Gray L."/>
            <person name="Ray D.A."/>
            <person name="Sullivan K.A.M."/>
            <person name="Roscito J.G."/>
            <person name="Kirilenko B.M."/>
            <person name="Davalos L.M."/>
            <person name="Corthals A.P."/>
            <person name="Power M.L."/>
            <person name="Jones G."/>
            <person name="Ransome R.D."/>
            <person name="Dechmann D.K.N."/>
            <person name="Locatelli A.G."/>
            <person name="Puechmaille S.J."/>
            <person name="Fedrigo O."/>
            <person name="Jarvis E.D."/>
            <person name="Hiller M."/>
            <person name="Vernes S.C."/>
            <person name="Myers E.W."/>
            <person name="Teeling E.C."/>
        </authorList>
    </citation>
    <scope>NUCLEOTIDE SEQUENCE [LARGE SCALE GENOMIC DNA]</scope>
    <source>
        <strain evidence="2">Bat1K_MPI-CBG_1</strain>
    </source>
</reference>
<accession>A0A833Y8T7</accession>
<organism evidence="2 3">
    <name type="scientific">Phyllostomus discolor</name>
    <name type="common">pale spear-nosed bat</name>
    <dbReference type="NCBI Taxonomy" id="89673"/>
    <lineage>
        <taxon>Eukaryota</taxon>
        <taxon>Metazoa</taxon>
        <taxon>Chordata</taxon>
        <taxon>Craniata</taxon>
        <taxon>Vertebrata</taxon>
        <taxon>Euteleostomi</taxon>
        <taxon>Mammalia</taxon>
        <taxon>Eutheria</taxon>
        <taxon>Laurasiatheria</taxon>
        <taxon>Chiroptera</taxon>
        <taxon>Yangochiroptera</taxon>
        <taxon>Phyllostomidae</taxon>
        <taxon>Phyllostominae</taxon>
        <taxon>Phyllostomus</taxon>
    </lineage>
</organism>
<dbReference type="AlphaFoldDB" id="A0A833Y8T7"/>